<keyword evidence="1" id="KW-0472">Membrane</keyword>
<protein>
    <submittedName>
        <fullName evidence="2">BatD family protein</fullName>
    </submittedName>
</protein>
<comment type="caution">
    <text evidence="2">The sequence shown here is derived from an EMBL/GenBank/DDBJ whole genome shotgun (WGS) entry which is preliminary data.</text>
</comment>
<organism evidence="2 3">
    <name type="scientific">Segatella cerevisiae</name>
    <dbReference type="NCBI Taxonomy" id="2053716"/>
    <lineage>
        <taxon>Bacteria</taxon>
        <taxon>Pseudomonadati</taxon>
        <taxon>Bacteroidota</taxon>
        <taxon>Bacteroidia</taxon>
        <taxon>Bacteroidales</taxon>
        <taxon>Prevotellaceae</taxon>
        <taxon>Segatella</taxon>
    </lineage>
</organism>
<evidence type="ECO:0000313" key="3">
    <source>
        <dbReference type="Proteomes" id="UP001204015"/>
    </source>
</evidence>
<proteinExistence type="predicted"/>
<dbReference type="EMBL" id="JAMXLY010000031">
    <property type="protein sequence ID" value="MCO6025867.1"/>
    <property type="molecule type" value="Genomic_DNA"/>
</dbReference>
<accession>A0ABT1BXR9</accession>
<feature type="transmembrane region" description="Helical" evidence="1">
    <location>
        <begin position="159"/>
        <end position="179"/>
    </location>
</feature>
<evidence type="ECO:0000313" key="2">
    <source>
        <dbReference type="EMBL" id="MCO6025867.1"/>
    </source>
</evidence>
<reference evidence="2 3" key="1">
    <citation type="submission" date="2022-06" db="EMBL/GenBank/DDBJ databases">
        <title>A taxonomic note on the genus Prevotella: Description of four novel genera and emended description of the genera Hallella and Xylanibacter.</title>
        <authorList>
            <person name="Hitch T.C.A."/>
        </authorList>
    </citation>
    <scope>NUCLEOTIDE SEQUENCE [LARGE SCALE GENOMIC DNA]</scope>
    <source>
        <strain evidence="2 3">DSM 100619</strain>
    </source>
</reference>
<keyword evidence="1" id="KW-1133">Transmembrane helix</keyword>
<sequence length="359" mass="41197">MNQLIRKLLIGIFSFFSIISGWSQVQVVQKIDHMQILIGQQAHLQLTVSLKKGQKADMPVFKRSQMITPGVEVLSWSDGDTTDLDNGMVQLQRTYTLTSFHQKLYPIPALNVKVNGAKHPGSQLALKVLTVPVDTLHPDKFYPPKDVQNNIFEWGEWSPVFWCSMLMLLLCGFFFYCYVRLKENKPIMVHFRILKRVPAHEKALGKIQKIKHERVESAEGEKVYYTQLTDALREYIQNRFGFRAKEMTSSDIIDQLRETGDQEMITELTELFQTADLVKFAKYETYIDENDKNLVNAIKFIDETKTDEVPAVEKVPPTLTASDQKTREARRNIKIALLVSGIVIVVLFAYVIVQAVKLI</sequence>
<evidence type="ECO:0000256" key="1">
    <source>
        <dbReference type="SAM" id="Phobius"/>
    </source>
</evidence>
<keyword evidence="1" id="KW-0812">Transmembrane</keyword>
<dbReference type="RefSeq" id="WP_252761224.1">
    <property type="nucleotide sequence ID" value="NZ_JAMXLY010000031.1"/>
</dbReference>
<gene>
    <name evidence="2" type="ORF">NG821_08465</name>
</gene>
<dbReference type="Proteomes" id="UP001204015">
    <property type="component" value="Unassembled WGS sequence"/>
</dbReference>
<feature type="transmembrane region" description="Helical" evidence="1">
    <location>
        <begin position="335"/>
        <end position="356"/>
    </location>
</feature>
<keyword evidence="3" id="KW-1185">Reference proteome</keyword>
<name>A0ABT1BXR9_9BACT</name>